<dbReference type="Gene3D" id="3.40.50.300">
    <property type="entry name" value="P-loop containing nucleotide triphosphate hydrolases"/>
    <property type="match status" value="2"/>
</dbReference>
<evidence type="ECO:0000256" key="4">
    <source>
        <dbReference type="ARBA" id="ARBA00022840"/>
    </source>
</evidence>
<dbReference type="PANTHER" id="PTHR11638:SF18">
    <property type="entry name" value="HEAT SHOCK PROTEIN 104"/>
    <property type="match status" value="1"/>
</dbReference>
<dbReference type="CDD" id="cd19499">
    <property type="entry name" value="RecA-like_ClpB_Hsp104-like"/>
    <property type="match status" value="1"/>
</dbReference>
<dbReference type="Gene3D" id="4.10.860.10">
    <property type="entry name" value="UVR domain"/>
    <property type="match status" value="1"/>
</dbReference>
<evidence type="ECO:0000256" key="8">
    <source>
        <dbReference type="ARBA" id="ARBA00026057"/>
    </source>
</evidence>
<dbReference type="InterPro" id="IPR036628">
    <property type="entry name" value="Clp_N_dom_sf"/>
</dbReference>
<dbReference type="PROSITE" id="PS51903">
    <property type="entry name" value="CLP_R"/>
    <property type="match status" value="1"/>
</dbReference>
<keyword evidence="6 11" id="KW-0175">Coiled coil</keyword>
<evidence type="ECO:0000256" key="2">
    <source>
        <dbReference type="ARBA" id="ARBA00022737"/>
    </source>
</evidence>
<dbReference type="Pfam" id="PF07724">
    <property type="entry name" value="AAA_2"/>
    <property type="match status" value="1"/>
</dbReference>
<dbReference type="Gene3D" id="1.10.8.60">
    <property type="match status" value="2"/>
</dbReference>
<dbReference type="SUPFAM" id="SSF81923">
    <property type="entry name" value="Double Clp-N motif"/>
    <property type="match status" value="1"/>
</dbReference>
<sequence length="842" mass="92663">MFERFTDRARRVIVLAQEEAKLLNHNYIGTEHLLLGLIHEGDGVAAKALESLGISLEAVRDQVQDIIGKGQQKPGSHIPFTPRAKKVLELSLREALQLGHNYIGTEHILLGLIREGEGVAAQVLVKLGADLNSVRQQVIQLLAGYQGKEPVAAGPEGATSSNNPQGSAVLDQFGENLTQMARDSKLDPVIGREKEIERVMQILSRRTKNNPVLIGEPGVGKTAVVEGLAQAIVNNEVPETLKDKQVYALDLGSLIAGSRYRGDFEERLKKVTKEIKNRGDIIVFIDEIHTLVGAGSAEGAIDAANILKPMLARGEMQTIGATTLDEYKKHFEKDAALERRFQSVIVDEPSAQHTINILKGLRDKYEAFHKVTITDEAIVAAVQLSDRYVSDRQLPDKAIDLIDEAGARLRLSVLSSPPELRELDEKIAKVRADKEEAIDVQDFEKAASLRDDEKQLLGERLRLEKQWKAGEVKATGTVDAGLIAEVLAQATGIPVYKLTEEETARLVFMEEALHQRVIGQEDAVKALSRTIRRTRAGLKDPNRPSGSFIFAGPTGVGKTELAKALAEFLFDDESALITLDMSEFGEKHTVSRLFGAPPGFVGFEEGGQLTEKVRRKPFSVVLFDEIEKAHPDIFNSLLQILEEGRLTDGQGRVVDFKNTVIIMTTNLGTKDITGGPVGFQIEGDTTTSYERMKGKVNEELKKHFKPEFLNRVDDTIVFPQLSPKELLEIVDLFTKRLADRMLDQDMTVELTGPAKEQLIKVGYDPALGARPLRRAMQQEVEDQLSELILRGELRGGDHVTVNFGEGKFDFDVKRPERQAVGVTAGETAASNAEAGVTTSTDE</sequence>
<dbReference type="InterPro" id="IPR003959">
    <property type="entry name" value="ATPase_AAA_core"/>
</dbReference>
<dbReference type="InterPro" id="IPR019489">
    <property type="entry name" value="Clp_ATPase_C"/>
</dbReference>
<dbReference type="SMART" id="SM00382">
    <property type="entry name" value="AAA"/>
    <property type="match status" value="2"/>
</dbReference>
<evidence type="ECO:0000256" key="1">
    <source>
        <dbReference type="ARBA" id="ARBA00008675"/>
    </source>
</evidence>
<dbReference type="EMBL" id="CP097160">
    <property type="protein sequence ID" value="UQN15115.1"/>
    <property type="molecule type" value="Genomic_DNA"/>
</dbReference>
<evidence type="ECO:0000256" key="11">
    <source>
        <dbReference type="SAM" id="Coils"/>
    </source>
</evidence>
<dbReference type="Pfam" id="PF17871">
    <property type="entry name" value="AAA_lid_9"/>
    <property type="match status" value="1"/>
</dbReference>
<keyword evidence="3 10" id="KW-0547">Nucleotide-binding</keyword>
<evidence type="ECO:0000256" key="6">
    <source>
        <dbReference type="ARBA" id="ARBA00023054"/>
    </source>
</evidence>
<keyword evidence="15" id="KW-0645">Protease</keyword>
<feature type="domain" description="UVR" evidence="13">
    <location>
        <begin position="424"/>
        <end position="459"/>
    </location>
</feature>
<keyword evidence="15" id="KW-0378">Hydrolase</keyword>
<evidence type="ECO:0000313" key="15">
    <source>
        <dbReference type="EMBL" id="UQN15115.1"/>
    </source>
</evidence>
<evidence type="ECO:0000256" key="10">
    <source>
        <dbReference type="RuleBase" id="RU004432"/>
    </source>
</evidence>
<dbReference type="InterPro" id="IPR001270">
    <property type="entry name" value="ClpA/B"/>
</dbReference>
<evidence type="ECO:0000259" key="14">
    <source>
        <dbReference type="PROSITE" id="PS51903"/>
    </source>
</evidence>
<name>A0ABY4MZK9_9MICO</name>
<dbReference type="PANTHER" id="PTHR11638">
    <property type="entry name" value="ATP-DEPENDENT CLP PROTEASE"/>
    <property type="match status" value="1"/>
</dbReference>
<evidence type="ECO:0000259" key="13">
    <source>
        <dbReference type="PROSITE" id="PS50151"/>
    </source>
</evidence>
<dbReference type="InterPro" id="IPR003593">
    <property type="entry name" value="AAA+_ATPase"/>
</dbReference>
<dbReference type="InterPro" id="IPR028299">
    <property type="entry name" value="ClpA/B_CS2"/>
</dbReference>
<evidence type="ECO:0000256" key="9">
    <source>
        <dbReference type="PROSITE-ProRule" id="PRU01251"/>
    </source>
</evidence>
<dbReference type="InterPro" id="IPR018368">
    <property type="entry name" value="ClpA/B_CS1"/>
</dbReference>
<dbReference type="GO" id="GO:0008233">
    <property type="term" value="F:peptidase activity"/>
    <property type="evidence" value="ECO:0007669"/>
    <property type="project" value="UniProtKB-KW"/>
</dbReference>
<dbReference type="GO" id="GO:0005524">
    <property type="term" value="F:ATP binding"/>
    <property type="evidence" value="ECO:0007669"/>
    <property type="project" value="UniProtKB-KW"/>
</dbReference>
<dbReference type="Pfam" id="PF00004">
    <property type="entry name" value="AAA"/>
    <property type="match status" value="1"/>
</dbReference>
<dbReference type="GO" id="GO:0006508">
    <property type="term" value="P:proteolysis"/>
    <property type="evidence" value="ECO:0007669"/>
    <property type="project" value="UniProtKB-KW"/>
</dbReference>
<protein>
    <submittedName>
        <fullName evidence="15">ATP-dependent Clp protease ATP-binding subunit</fullName>
    </submittedName>
</protein>
<dbReference type="Pfam" id="PF02861">
    <property type="entry name" value="Clp_N"/>
    <property type="match status" value="1"/>
</dbReference>
<proteinExistence type="inferred from homology"/>
<keyword evidence="7 10" id="KW-0143">Chaperone</keyword>
<dbReference type="Gene3D" id="1.10.1780.10">
    <property type="entry name" value="Clp, N-terminal domain"/>
    <property type="match status" value="1"/>
</dbReference>
<comment type="subunit">
    <text evidence="8">Homohexamer. The oligomerization is ATP-dependent.</text>
</comment>
<dbReference type="InterPro" id="IPR027417">
    <property type="entry name" value="P-loop_NTPase"/>
</dbReference>
<gene>
    <name evidence="15" type="ORF">M3M28_01205</name>
</gene>
<dbReference type="Pfam" id="PF10431">
    <property type="entry name" value="ClpB_D2-small"/>
    <property type="match status" value="1"/>
</dbReference>
<accession>A0ABY4MZK9</accession>
<dbReference type="SUPFAM" id="SSF52540">
    <property type="entry name" value="P-loop containing nucleoside triphosphate hydrolases"/>
    <property type="match status" value="2"/>
</dbReference>
<keyword evidence="5" id="KW-0346">Stress response</keyword>
<feature type="domain" description="Clp R" evidence="14">
    <location>
        <begin position="2"/>
        <end position="144"/>
    </location>
</feature>
<evidence type="ECO:0000256" key="3">
    <source>
        <dbReference type="ARBA" id="ARBA00022741"/>
    </source>
</evidence>
<feature type="coiled-coil region" evidence="11">
    <location>
        <begin position="420"/>
        <end position="466"/>
    </location>
</feature>
<dbReference type="CDD" id="cd00009">
    <property type="entry name" value="AAA"/>
    <property type="match status" value="1"/>
</dbReference>
<reference evidence="15" key="1">
    <citation type="submission" date="2022-05" db="EMBL/GenBank/DDBJ databases">
        <title>Complete genome sequence of toluene-degrading Gulosibacter sediminis strain ACHW.36C.</title>
        <authorList>
            <person name="Wai A.C."/>
            <person name="Lai G.K."/>
            <person name="Griffin S.D."/>
            <person name="Leung F.C."/>
        </authorList>
    </citation>
    <scope>NUCLEOTIDE SEQUENCE [LARGE SCALE GENOMIC DNA]</scope>
    <source>
        <strain evidence="15">ACHW.36C</strain>
    </source>
</reference>
<feature type="region of interest" description="Disordered" evidence="12">
    <location>
        <begin position="822"/>
        <end position="842"/>
    </location>
</feature>
<evidence type="ECO:0000256" key="5">
    <source>
        <dbReference type="ARBA" id="ARBA00023016"/>
    </source>
</evidence>
<dbReference type="InterPro" id="IPR001943">
    <property type="entry name" value="UVR_dom"/>
</dbReference>
<evidence type="ECO:0000256" key="7">
    <source>
        <dbReference type="ARBA" id="ARBA00023186"/>
    </source>
</evidence>
<dbReference type="InterPro" id="IPR050130">
    <property type="entry name" value="ClpA_ClpB"/>
</dbReference>
<dbReference type="SMART" id="SM01086">
    <property type="entry name" value="ClpB_D2-small"/>
    <property type="match status" value="1"/>
</dbReference>
<dbReference type="PROSITE" id="PS00870">
    <property type="entry name" value="CLPAB_1"/>
    <property type="match status" value="1"/>
</dbReference>
<dbReference type="PROSITE" id="PS00871">
    <property type="entry name" value="CLPAB_2"/>
    <property type="match status" value="1"/>
</dbReference>
<comment type="similarity">
    <text evidence="1 10">Belongs to the ClpA/ClpB family.</text>
</comment>
<dbReference type="PROSITE" id="PS50151">
    <property type="entry name" value="UVR"/>
    <property type="match status" value="1"/>
</dbReference>
<keyword evidence="2 9" id="KW-0677">Repeat</keyword>
<organism evidence="15">
    <name type="scientific">Gulosibacter sediminis</name>
    <dbReference type="NCBI Taxonomy" id="1729695"/>
    <lineage>
        <taxon>Bacteria</taxon>
        <taxon>Bacillati</taxon>
        <taxon>Actinomycetota</taxon>
        <taxon>Actinomycetes</taxon>
        <taxon>Micrococcales</taxon>
        <taxon>Microbacteriaceae</taxon>
        <taxon>Gulosibacter</taxon>
    </lineage>
</organism>
<dbReference type="PRINTS" id="PR00300">
    <property type="entry name" value="CLPPROTEASEA"/>
</dbReference>
<dbReference type="InterPro" id="IPR041546">
    <property type="entry name" value="ClpA/ClpB_AAA_lid"/>
</dbReference>
<keyword evidence="4 10" id="KW-0067">ATP-binding</keyword>
<dbReference type="InterPro" id="IPR004176">
    <property type="entry name" value="Clp_R_N"/>
</dbReference>
<evidence type="ECO:0000256" key="12">
    <source>
        <dbReference type="SAM" id="MobiDB-lite"/>
    </source>
</evidence>